<dbReference type="GO" id="GO:0005524">
    <property type="term" value="F:ATP binding"/>
    <property type="evidence" value="ECO:0007669"/>
    <property type="project" value="UniProtKB-KW"/>
</dbReference>
<keyword evidence="9 17" id="KW-0067">ATP-binding</keyword>
<dbReference type="Proteomes" id="UP000325286">
    <property type="component" value="Chromosome"/>
</dbReference>
<evidence type="ECO:0000256" key="8">
    <source>
        <dbReference type="ARBA" id="ARBA00022777"/>
    </source>
</evidence>
<comment type="cofactor">
    <cofactor evidence="18">
        <name>Mg(2+)</name>
        <dbReference type="ChEBI" id="CHEBI:18420"/>
    </cofactor>
    <text evidence="18">Mn(2+), Zn(2+), Cd(2+) and Co(2+) support activity to lesser extents.</text>
</comment>
<dbReference type="PANTHER" id="PTHR34299">
    <property type="entry name" value="DIACYLGLYCEROL KINASE"/>
    <property type="match status" value="1"/>
</dbReference>
<evidence type="ECO:0000256" key="11">
    <source>
        <dbReference type="ARBA" id="ARBA00023098"/>
    </source>
</evidence>
<evidence type="ECO:0000256" key="1">
    <source>
        <dbReference type="ARBA" id="ARBA00004651"/>
    </source>
</evidence>
<evidence type="ECO:0000313" key="20">
    <source>
        <dbReference type="EMBL" id="QEG43650.1"/>
    </source>
</evidence>
<evidence type="ECO:0000256" key="15">
    <source>
        <dbReference type="PIRSR" id="PIRSR600829-1"/>
    </source>
</evidence>
<keyword evidence="18" id="KW-0460">Magnesium</keyword>
<keyword evidence="4" id="KW-0444">Lipid biosynthesis</keyword>
<sequence>MMPHWIAKFRYAIQGVTHALRSHSSFAVHVPVAAVVILLAVWLQLEAWRWAALLICIGMVLALELINTAIEMLVHVLHPGRDPRIGRVLDLAAAAVLVAAITAAIVGLIVLLPPLWEKVQP</sequence>
<keyword evidence="3" id="KW-1003">Cell membrane</keyword>
<keyword evidence="11" id="KW-0443">Lipid metabolism</keyword>
<evidence type="ECO:0000256" key="16">
    <source>
        <dbReference type="PIRSR" id="PIRSR600829-2"/>
    </source>
</evidence>
<evidence type="ECO:0000256" key="7">
    <source>
        <dbReference type="ARBA" id="ARBA00022741"/>
    </source>
</evidence>
<keyword evidence="10 19" id="KW-1133">Transmembrane helix</keyword>
<evidence type="ECO:0000256" key="19">
    <source>
        <dbReference type="SAM" id="Phobius"/>
    </source>
</evidence>
<comment type="similarity">
    <text evidence="2">Belongs to the bacterial diacylglycerol kinase family.</text>
</comment>
<feature type="binding site" evidence="17">
    <location>
        <position position="71"/>
    </location>
    <ligand>
        <name>ATP</name>
        <dbReference type="ChEBI" id="CHEBI:30616"/>
    </ligand>
</feature>
<evidence type="ECO:0000256" key="10">
    <source>
        <dbReference type="ARBA" id="ARBA00022989"/>
    </source>
</evidence>
<evidence type="ECO:0000313" key="21">
    <source>
        <dbReference type="Proteomes" id="UP000325286"/>
    </source>
</evidence>
<feature type="binding site" evidence="17">
    <location>
        <position position="11"/>
    </location>
    <ligand>
        <name>ATP</name>
        <dbReference type="ChEBI" id="CHEBI:30616"/>
    </ligand>
</feature>
<keyword evidence="18" id="KW-0479">Metal-binding</keyword>
<evidence type="ECO:0000256" key="13">
    <source>
        <dbReference type="ARBA" id="ARBA00023209"/>
    </source>
</evidence>
<dbReference type="OrthoDB" id="290917at2"/>
<keyword evidence="7 17" id="KW-0547">Nucleotide-binding</keyword>
<evidence type="ECO:0000256" key="5">
    <source>
        <dbReference type="ARBA" id="ARBA00022679"/>
    </source>
</evidence>
<evidence type="ECO:0000256" key="18">
    <source>
        <dbReference type="PIRSR" id="PIRSR600829-4"/>
    </source>
</evidence>
<evidence type="ECO:0000256" key="17">
    <source>
        <dbReference type="PIRSR" id="PIRSR600829-3"/>
    </source>
</evidence>
<keyword evidence="5 20" id="KW-0808">Transferase</keyword>
<dbReference type="PANTHER" id="PTHR34299:SF1">
    <property type="entry name" value="DIACYLGLYCEROL KINASE"/>
    <property type="match status" value="1"/>
</dbReference>
<dbReference type="GO" id="GO:0046872">
    <property type="term" value="F:metal ion binding"/>
    <property type="evidence" value="ECO:0007669"/>
    <property type="project" value="UniProtKB-KW"/>
</dbReference>
<dbReference type="KEGG" id="rul:UC8_57020"/>
<comment type="subcellular location">
    <subcellularLocation>
        <location evidence="1">Cell membrane</location>
        <topology evidence="1">Multi-pass membrane protein</topology>
    </subcellularLocation>
</comment>
<dbReference type="Gene3D" id="1.10.287.3610">
    <property type="match status" value="1"/>
</dbReference>
<protein>
    <submittedName>
        <fullName evidence="20">Undecaprenol kinase</fullName>
        <ecNumber evidence="20">2.7.1.66</ecNumber>
    </submittedName>
</protein>
<feature type="transmembrane region" description="Helical" evidence="19">
    <location>
        <begin position="51"/>
        <end position="70"/>
    </location>
</feature>
<keyword evidence="12 19" id="KW-0472">Membrane</keyword>
<dbReference type="GO" id="GO:0036433">
    <property type="term" value="F:di-trans, poly-cis-undecaprenol kinase activity"/>
    <property type="evidence" value="ECO:0007669"/>
    <property type="project" value="UniProtKB-EC"/>
</dbReference>
<evidence type="ECO:0000256" key="3">
    <source>
        <dbReference type="ARBA" id="ARBA00022475"/>
    </source>
</evidence>
<keyword evidence="14" id="KW-1208">Phospholipid metabolism</keyword>
<dbReference type="InterPro" id="IPR000829">
    <property type="entry name" value="DAGK"/>
</dbReference>
<feature type="binding site" evidence="16">
    <location>
        <position position="64"/>
    </location>
    <ligand>
        <name>substrate</name>
    </ligand>
</feature>
<feature type="transmembrane region" description="Helical" evidence="19">
    <location>
        <begin position="91"/>
        <end position="116"/>
    </location>
</feature>
<dbReference type="EMBL" id="CP042914">
    <property type="protein sequence ID" value="QEG43650.1"/>
    <property type="molecule type" value="Genomic_DNA"/>
</dbReference>
<keyword evidence="21" id="KW-1185">Reference proteome</keyword>
<reference evidence="20 21" key="1">
    <citation type="submission" date="2019-08" db="EMBL/GenBank/DDBJ databases">
        <title>Deep-cultivation of Planctomycetes and their phenomic and genomic characterization uncovers novel biology.</title>
        <authorList>
            <person name="Wiegand S."/>
            <person name="Jogler M."/>
            <person name="Boedeker C."/>
            <person name="Pinto D."/>
            <person name="Vollmers J."/>
            <person name="Rivas-Marin E."/>
            <person name="Kohn T."/>
            <person name="Peeters S.H."/>
            <person name="Heuer A."/>
            <person name="Rast P."/>
            <person name="Oberbeckmann S."/>
            <person name="Bunk B."/>
            <person name="Jeske O."/>
            <person name="Meyerdierks A."/>
            <person name="Storesund J.E."/>
            <person name="Kallscheuer N."/>
            <person name="Luecker S."/>
            <person name="Lage O.M."/>
            <person name="Pohl T."/>
            <person name="Merkel B.J."/>
            <person name="Hornburger P."/>
            <person name="Mueller R.-W."/>
            <person name="Bruemmer F."/>
            <person name="Labrenz M."/>
            <person name="Spormann A.M."/>
            <person name="Op den Camp H."/>
            <person name="Overmann J."/>
            <person name="Amann R."/>
            <person name="Jetten M.S.M."/>
            <person name="Mascher T."/>
            <person name="Medema M.H."/>
            <person name="Devos D.P."/>
            <person name="Kaster A.-K."/>
            <person name="Ovreas L."/>
            <person name="Rohde M."/>
            <person name="Galperin M.Y."/>
            <person name="Jogler C."/>
        </authorList>
    </citation>
    <scope>NUCLEOTIDE SEQUENCE [LARGE SCALE GENOMIC DNA]</scope>
    <source>
        <strain evidence="20 21">UC8</strain>
    </source>
</reference>
<evidence type="ECO:0000256" key="6">
    <source>
        <dbReference type="ARBA" id="ARBA00022692"/>
    </source>
</evidence>
<evidence type="ECO:0000256" key="14">
    <source>
        <dbReference type="ARBA" id="ARBA00023264"/>
    </source>
</evidence>
<evidence type="ECO:0000256" key="9">
    <source>
        <dbReference type="ARBA" id="ARBA00022840"/>
    </source>
</evidence>
<gene>
    <name evidence="20" type="primary">dgkA</name>
    <name evidence="20" type="ORF">UC8_57020</name>
</gene>
<dbReference type="AlphaFoldDB" id="A0A5B9R0A3"/>
<organism evidence="20 21">
    <name type="scientific">Roseimaritima ulvae</name>
    <dbReference type="NCBI Taxonomy" id="980254"/>
    <lineage>
        <taxon>Bacteria</taxon>
        <taxon>Pseudomonadati</taxon>
        <taxon>Planctomycetota</taxon>
        <taxon>Planctomycetia</taxon>
        <taxon>Pirellulales</taxon>
        <taxon>Pirellulaceae</taxon>
        <taxon>Roseimaritima</taxon>
    </lineage>
</organism>
<dbReference type="CDD" id="cd14263">
    <property type="entry name" value="DAGK_IM_like"/>
    <property type="match status" value="1"/>
</dbReference>
<dbReference type="GO" id="GO:0005886">
    <property type="term" value="C:plasma membrane"/>
    <property type="evidence" value="ECO:0007669"/>
    <property type="project" value="UniProtKB-SubCell"/>
</dbReference>
<keyword evidence="6 19" id="KW-0812">Transmembrane</keyword>
<proteinExistence type="inferred from homology"/>
<feature type="transmembrane region" description="Helical" evidence="19">
    <location>
        <begin position="26"/>
        <end position="45"/>
    </location>
</feature>
<evidence type="ECO:0000256" key="2">
    <source>
        <dbReference type="ARBA" id="ARBA00005967"/>
    </source>
</evidence>
<dbReference type="GO" id="GO:0008654">
    <property type="term" value="P:phospholipid biosynthetic process"/>
    <property type="evidence" value="ECO:0007669"/>
    <property type="project" value="UniProtKB-KW"/>
</dbReference>
<evidence type="ECO:0000256" key="12">
    <source>
        <dbReference type="ARBA" id="ARBA00023136"/>
    </source>
</evidence>
<evidence type="ECO:0000256" key="4">
    <source>
        <dbReference type="ARBA" id="ARBA00022516"/>
    </source>
</evidence>
<dbReference type="InterPro" id="IPR036945">
    <property type="entry name" value="DAGK_sf"/>
</dbReference>
<dbReference type="Pfam" id="PF01219">
    <property type="entry name" value="DAGK_prokar"/>
    <property type="match status" value="1"/>
</dbReference>
<dbReference type="EC" id="2.7.1.66" evidence="20"/>
<feature type="binding site" evidence="18">
    <location>
        <position position="71"/>
    </location>
    <ligand>
        <name>a divalent metal cation</name>
        <dbReference type="ChEBI" id="CHEBI:60240"/>
    </ligand>
</feature>
<name>A0A5B9R0A3_9BACT</name>
<keyword evidence="8 20" id="KW-0418">Kinase</keyword>
<feature type="active site" description="Proton acceptor" evidence="15">
    <location>
        <position position="64"/>
    </location>
</feature>
<keyword evidence="13" id="KW-0594">Phospholipid biosynthesis</keyword>
<dbReference type="RefSeq" id="WP_068138217.1">
    <property type="nucleotide sequence ID" value="NZ_CP042914.1"/>
</dbReference>
<accession>A0A5B9R0A3</accession>